<dbReference type="Proteomes" id="UP000823388">
    <property type="component" value="Chromosome 2K"/>
</dbReference>
<comment type="caution">
    <text evidence="2">The sequence shown here is derived from an EMBL/GenBank/DDBJ whole genome shotgun (WGS) entry which is preliminary data.</text>
</comment>
<feature type="domain" description="NB-ARC" evidence="1">
    <location>
        <begin position="243"/>
        <end position="371"/>
    </location>
</feature>
<dbReference type="InterPro" id="IPR027417">
    <property type="entry name" value="P-loop_NTPase"/>
</dbReference>
<protein>
    <recommendedName>
        <fullName evidence="1">NB-ARC domain-containing protein</fullName>
    </recommendedName>
</protein>
<organism evidence="2 3">
    <name type="scientific">Panicum virgatum</name>
    <name type="common">Blackwell switchgrass</name>
    <dbReference type="NCBI Taxonomy" id="38727"/>
    <lineage>
        <taxon>Eukaryota</taxon>
        <taxon>Viridiplantae</taxon>
        <taxon>Streptophyta</taxon>
        <taxon>Embryophyta</taxon>
        <taxon>Tracheophyta</taxon>
        <taxon>Spermatophyta</taxon>
        <taxon>Magnoliopsida</taxon>
        <taxon>Liliopsida</taxon>
        <taxon>Poales</taxon>
        <taxon>Poaceae</taxon>
        <taxon>PACMAD clade</taxon>
        <taxon>Panicoideae</taxon>
        <taxon>Panicodae</taxon>
        <taxon>Paniceae</taxon>
        <taxon>Panicinae</taxon>
        <taxon>Panicum</taxon>
        <taxon>Panicum sect. Hiantes</taxon>
    </lineage>
</organism>
<dbReference type="EMBL" id="CM029039">
    <property type="protein sequence ID" value="KAG2645753.1"/>
    <property type="molecule type" value="Genomic_DNA"/>
</dbReference>
<keyword evidence="3" id="KW-1185">Reference proteome</keyword>
<dbReference type="AlphaFoldDB" id="A0A8T0WM59"/>
<dbReference type="Pfam" id="PF00931">
    <property type="entry name" value="NB-ARC"/>
    <property type="match status" value="1"/>
</dbReference>
<reference evidence="2" key="1">
    <citation type="submission" date="2020-05" db="EMBL/GenBank/DDBJ databases">
        <title>WGS assembly of Panicum virgatum.</title>
        <authorList>
            <person name="Lovell J.T."/>
            <person name="Jenkins J."/>
            <person name="Shu S."/>
            <person name="Juenger T.E."/>
            <person name="Schmutz J."/>
        </authorList>
    </citation>
    <scope>NUCLEOTIDE SEQUENCE</scope>
    <source>
        <strain evidence="2">AP13</strain>
    </source>
</reference>
<dbReference type="InterPro" id="IPR002182">
    <property type="entry name" value="NB-ARC"/>
</dbReference>
<evidence type="ECO:0000259" key="1">
    <source>
        <dbReference type="Pfam" id="PF00931"/>
    </source>
</evidence>
<evidence type="ECO:0000313" key="2">
    <source>
        <dbReference type="EMBL" id="KAG2645753.1"/>
    </source>
</evidence>
<dbReference type="PANTHER" id="PTHR36766">
    <property type="entry name" value="PLANT BROAD-SPECTRUM MILDEW RESISTANCE PROTEIN RPW8"/>
    <property type="match status" value="1"/>
</dbReference>
<proteinExistence type="predicted"/>
<dbReference type="Gene3D" id="3.40.50.300">
    <property type="entry name" value="P-loop containing nucleotide triphosphate hydrolases"/>
    <property type="match status" value="1"/>
</dbReference>
<dbReference type="GO" id="GO:0043531">
    <property type="term" value="F:ADP binding"/>
    <property type="evidence" value="ECO:0007669"/>
    <property type="project" value="InterPro"/>
</dbReference>
<dbReference type="PRINTS" id="PR00364">
    <property type="entry name" value="DISEASERSIST"/>
</dbReference>
<name>A0A8T0WM59_PANVG</name>
<dbReference type="SUPFAM" id="SSF52540">
    <property type="entry name" value="P-loop containing nucleoside triphosphate hydrolases"/>
    <property type="match status" value="1"/>
</dbReference>
<evidence type="ECO:0000313" key="3">
    <source>
        <dbReference type="Proteomes" id="UP000823388"/>
    </source>
</evidence>
<sequence>MKMEDKGWSLPAAIGRVVGKLRFYLGNNSHSGKFKGTMKMLDLLEEKLRLLQDENLQRVSLDREEEMGSWLLQVKEAADDAEELVKDMETGESAIPDVMAWFRSGSSNLLRMKYSIGRLVSVCTEGESLLGFLNLDEDVRESMRNDSASSTSYHTYVGRDKELAMILDMVLEDAQFKVATSLESWASADTLQISQKGWIIETLQNINPSQQRHEDAEVSPYQKEMGGTIEYTQVYNNTVGELRNPIIIPMVGISGVGKTTLAQLIFNDKRVQKHFQGQSAWIYCTDNIRKEELMTKILVSLQPQRKILDLGFDLNSLHDQLQSFIEGKRFLLVLDDVSDDIRAVWGDVKSVLSRGAPGSVVLVTTQLYGLASCGDYSSNIFESATV</sequence>
<gene>
    <name evidence="2" type="ORF">PVAP13_2KG449805</name>
</gene>
<accession>A0A8T0WM59</accession>
<dbReference type="PANTHER" id="PTHR36766:SF30">
    <property type="entry name" value="TIR-NBS TYPE DISEASE RESISTANCE PROTEIN-RELATED"/>
    <property type="match status" value="1"/>
</dbReference>